<keyword evidence="1" id="KW-0489">Methyltransferase</keyword>
<accession>A0A4V2PHI7</accession>
<dbReference type="Proteomes" id="UP000295560">
    <property type="component" value="Unassembled WGS sequence"/>
</dbReference>
<reference evidence="1 2" key="1">
    <citation type="submission" date="2019-03" db="EMBL/GenBank/DDBJ databases">
        <title>Sequencing the genomes of 1000 actinobacteria strains.</title>
        <authorList>
            <person name="Klenk H.-P."/>
        </authorList>
    </citation>
    <scope>NUCLEOTIDE SEQUENCE [LARGE SCALE GENOMIC DNA]</scope>
    <source>
        <strain evidence="1 2">DSM 44969</strain>
    </source>
</reference>
<dbReference type="AlphaFoldDB" id="A0A4V2PHI7"/>
<dbReference type="SUPFAM" id="SSF53335">
    <property type="entry name" value="S-adenosyl-L-methionine-dependent methyltransferases"/>
    <property type="match status" value="1"/>
</dbReference>
<dbReference type="EMBL" id="SMFZ01000002">
    <property type="protein sequence ID" value="TCK20876.1"/>
    <property type="molecule type" value="Genomic_DNA"/>
</dbReference>
<protein>
    <submittedName>
        <fullName evidence="1">Methyltransferase family protein</fullName>
    </submittedName>
</protein>
<dbReference type="CDD" id="cd02440">
    <property type="entry name" value="AdoMet_MTases"/>
    <property type="match status" value="1"/>
</dbReference>
<dbReference type="GO" id="GO:0008168">
    <property type="term" value="F:methyltransferase activity"/>
    <property type="evidence" value="ECO:0007669"/>
    <property type="project" value="UniProtKB-KW"/>
</dbReference>
<dbReference type="InterPro" id="IPR029063">
    <property type="entry name" value="SAM-dependent_MTases_sf"/>
</dbReference>
<evidence type="ECO:0000313" key="2">
    <source>
        <dbReference type="Proteomes" id="UP000295560"/>
    </source>
</evidence>
<dbReference type="Pfam" id="PF13489">
    <property type="entry name" value="Methyltransf_23"/>
    <property type="match status" value="1"/>
</dbReference>
<organism evidence="1 2">
    <name type="scientific">Pseudonocardia endophytica</name>
    <dbReference type="NCBI Taxonomy" id="401976"/>
    <lineage>
        <taxon>Bacteria</taxon>
        <taxon>Bacillati</taxon>
        <taxon>Actinomycetota</taxon>
        <taxon>Actinomycetes</taxon>
        <taxon>Pseudonocardiales</taxon>
        <taxon>Pseudonocardiaceae</taxon>
        <taxon>Pseudonocardia</taxon>
    </lineage>
</organism>
<proteinExistence type="predicted"/>
<comment type="caution">
    <text evidence="1">The sequence shown here is derived from an EMBL/GenBank/DDBJ whole genome shotgun (WGS) entry which is preliminary data.</text>
</comment>
<keyword evidence="1" id="KW-0808">Transferase</keyword>
<dbReference type="RefSeq" id="WP_165922456.1">
    <property type="nucleotide sequence ID" value="NZ_SMFZ01000002.1"/>
</dbReference>
<keyword evidence="2" id="KW-1185">Reference proteome</keyword>
<dbReference type="Gene3D" id="3.40.50.150">
    <property type="entry name" value="Vaccinia Virus protein VP39"/>
    <property type="match status" value="1"/>
</dbReference>
<dbReference type="GO" id="GO:0032259">
    <property type="term" value="P:methylation"/>
    <property type="evidence" value="ECO:0007669"/>
    <property type="project" value="UniProtKB-KW"/>
</dbReference>
<sequence length="298" mass="32641">MITDPTCPACGDRARELPHVVEERYRLLRCAGCGTEFLHDPAPAAEDGTDSEYWEDYKFAVYASPDVRRGYEERYAFAFDRLAARTGTAPGSVLDVGCGIGNFLAWSSARGAASVGVDVDATAVAGARERGLTAVLPDGLDGALDGPVDVLTMWDVIEHVADPTAFVADVVDRLRPGGHLLLETPDAAFPVRPAVRAVNRLSGGRVDVARRMYYWEHKIYFTEEGLRRVFAPFGVDLVEVHRLTSPQAKMQATFDHLAEERQASTVDTLVARGWPVAEQLFRRIGRGNKLVALARKRG</sequence>
<name>A0A4V2PHI7_PSEEN</name>
<gene>
    <name evidence="1" type="ORF">EV378_4842</name>
</gene>
<dbReference type="PANTHER" id="PTHR43861">
    <property type="entry name" value="TRANS-ACONITATE 2-METHYLTRANSFERASE-RELATED"/>
    <property type="match status" value="1"/>
</dbReference>
<evidence type="ECO:0000313" key="1">
    <source>
        <dbReference type="EMBL" id="TCK20876.1"/>
    </source>
</evidence>